<dbReference type="InterPro" id="IPR050357">
    <property type="entry name" value="Arrestin_domain-protein"/>
</dbReference>
<dbReference type="Gene3D" id="2.60.40.640">
    <property type="match status" value="1"/>
</dbReference>
<dbReference type="GO" id="GO:0030674">
    <property type="term" value="F:protein-macromolecule adaptor activity"/>
    <property type="evidence" value="ECO:0007669"/>
    <property type="project" value="TreeGrafter"/>
</dbReference>
<feature type="compositionally biased region" description="Polar residues" evidence="1">
    <location>
        <begin position="36"/>
        <end position="48"/>
    </location>
</feature>
<accession>A0AA43QMU3</accession>
<feature type="region of interest" description="Disordered" evidence="1">
    <location>
        <begin position="1"/>
        <end position="89"/>
    </location>
</feature>
<feature type="compositionally biased region" description="Low complexity" evidence="1">
    <location>
        <begin position="71"/>
        <end position="89"/>
    </location>
</feature>
<sequence>MPKPTGIRGALSRPFALHNNSHKPVQDGSIYHQKHNTSPSDRGDQQPSLGRMDVFNAKDKRKSIHLPGRNSSPGKSSPKSSPKMGPAKPAKLVVDMESPPLVFHGTTVHSTGALLSGQLLLTVTDAEITLQDFTMVLEARITTKKPVVKDCPDCITKVNQLFSWTFLSEPTLFKKGIHTFPFSHLLPGHLPATSESDLGLVDYSLAAKGTTALHESITVQRSLTVQRALMPGLDKNSIRIFPPTNLTATVMTPSVIYPIGTFPVQMRLSGIVDTSLKDIQRRWRIRKMSWRIEEQNRIISAACSRHAQRIGGHGKGILHEDTRTIGAEDLKSGWKTDFECAGGQIEMEFTAGIRANSHPVCDLESPTGLSSSHHLLLELIVAEEQTSIKHGKYATPTGAARVLRMQFKLTLTQRAGLGISWDEEMPPVYEDVPNSPPGYTKMDDFEGDLATLPQIEDHEQMRLE</sequence>
<name>A0AA43QMU3_9LECA</name>
<comment type="caution">
    <text evidence="3">The sequence shown here is derived from an EMBL/GenBank/DDBJ whole genome shotgun (WGS) entry which is preliminary data.</text>
</comment>
<dbReference type="AlphaFoldDB" id="A0AA43QMU3"/>
<evidence type="ECO:0000313" key="3">
    <source>
        <dbReference type="EMBL" id="MDI1489372.1"/>
    </source>
</evidence>
<dbReference type="InterPro" id="IPR014752">
    <property type="entry name" value="Arrestin-like_C"/>
</dbReference>
<protein>
    <submittedName>
        <fullName evidence="3">Endocytosis regulator</fullName>
    </submittedName>
</protein>
<dbReference type="InterPro" id="IPR024391">
    <property type="entry name" value="LDB19_N"/>
</dbReference>
<dbReference type="GO" id="GO:0031625">
    <property type="term" value="F:ubiquitin protein ligase binding"/>
    <property type="evidence" value="ECO:0007669"/>
    <property type="project" value="TreeGrafter"/>
</dbReference>
<reference evidence="3" key="1">
    <citation type="journal article" date="2023" name="Genome Biol. Evol.">
        <title>First Whole Genome Sequence and Flow Cytometry Genome Size Data for the Lichen-Forming Fungus Ramalina farinacea (Ascomycota).</title>
        <authorList>
            <person name="Llewellyn T."/>
            <person name="Mian S."/>
            <person name="Hill R."/>
            <person name="Leitch I.J."/>
            <person name="Gaya E."/>
        </authorList>
    </citation>
    <scope>NUCLEOTIDE SEQUENCE</scope>
    <source>
        <strain evidence="3">LIQ254RAFAR</strain>
    </source>
</reference>
<dbReference type="GO" id="GO:0070086">
    <property type="term" value="P:ubiquitin-dependent endocytosis"/>
    <property type="evidence" value="ECO:0007669"/>
    <property type="project" value="TreeGrafter"/>
</dbReference>
<dbReference type="GO" id="GO:0005829">
    <property type="term" value="C:cytosol"/>
    <property type="evidence" value="ECO:0007669"/>
    <property type="project" value="TreeGrafter"/>
</dbReference>
<evidence type="ECO:0000256" key="1">
    <source>
        <dbReference type="SAM" id="MobiDB-lite"/>
    </source>
</evidence>
<dbReference type="Proteomes" id="UP001161017">
    <property type="component" value="Unassembled WGS sequence"/>
</dbReference>
<evidence type="ECO:0000313" key="4">
    <source>
        <dbReference type="Proteomes" id="UP001161017"/>
    </source>
</evidence>
<dbReference type="Pfam" id="PF13002">
    <property type="entry name" value="LDB19"/>
    <property type="match status" value="1"/>
</dbReference>
<evidence type="ECO:0000259" key="2">
    <source>
        <dbReference type="Pfam" id="PF13002"/>
    </source>
</evidence>
<organism evidence="3 4">
    <name type="scientific">Ramalina farinacea</name>
    <dbReference type="NCBI Taxonomy" id="258253"/>
    <lineage>
        <taxon>Eukaryota</taxon>
        <taxon>Fungi</taxon>
        <taxon>Dikarya</taxon>
        <taxon>Ascomycota</taxon>
        <taxon>Pezizomycotina</taxon>
        <taxon>Lecanoromycetes</taxon>
        <taxon>OSLEUM clade</taxon>
        <taxon>Lecanoromycetidae</taxon>
        <taxon>Lecanorales</taxon>
        <taxon>Lecanorineae</taxon>
        <taxon>Ramalinaceae</taxon>
        <taxon>Ramalina</taxon>
    </lineage>
</organism>
<gene>
    <name evidence="3" type="primary">LDB19</name>
    <name evidence="3" type="ORF">OHK93_008650</name>
</gene>
<dbReference type="EMBL" id="JAPUFD010000009">
    <property type="protein sequence ID" value="MDI1489372.1"/>
    <property type="molecule type" value="Genomic_DNA"/>
</dbReference>
<dbReference type="GO" id="GO:0005886">
    <property type="term" value="C:plasma membrane"/>
    <property type="evidence" value="ECO:0007669"/>
    <property type="project" value="TreeGrafter"/>
</dbReference>
<dbReference type="PANTHER" id="PTHR11188">
    <property type="entry name" value="ARRESTIN DOMAIN CONTAINING PROTEIN"/>
    <property type="match status" value="1"/>
</dbReference>
<feature type="domain" description="LDB19 N-terminal" evidence="2">
    <location>
        <begin position="134"/>
        <end position="309"/>
    </location>
</feature>
<keyword evidence="4" id="KW-1185">Reference proteome</keyword>
<proteinExistence type="predicted"/>
<dbReference type="PANTHER" id="PTHR11188:SF76">
    <property type="entry name" value="PROTEIN LDB19"/>
    <property type="match status" value="1"/>
</dbReference>